<evidence type="ECO:0000259" key="1">
    <source>
        <dbReference type="PROSITE" id="PS51186"/>
    </source>
</evidence>
<reference evidence="2 3" key="1">
    <citation type="journal article" date="2012" name="J. Bacteriol.">
        <title>Genome sequences of type strains of seven species of the marine bacterium Pseudoalteromonas.</title>
        <authorList>
            <person name="Xie B.B."/>
            <person name="Shu Y.L."/>
            <person name="Qin Q.L."/>
            <person name="Rong J.C."/>
            <person name="Zhang X.Y."/>
            <person name="Chen X.L."/>
            <person name="Shi M."/>
            <person name="He H.L."/>
            <person name="Zhou B.C."/>
            <person name="Zhang Y.Z."/>
        </authorList>
    </citation>
    <scope>NUCLEOTIDE SEQUENCE [LARGE SCALE GENOMIC DNA]</scope>
    <source>
        <strain evidence="2 3">A 37-1-2</strain>
    </source>
</reference>
<dbReference type="AlphaFoldDB" id="A0A290S9H5"/>
<dbReference type="GO" id="GO:0016747">
    <property type="term" value="F:acyltransferase activity, transferring groups other than amino-acyl groups"/>
    <property type="evidence" value="ECO:0007669"/>
    <property type="project" value="InterPro"/>
</dbReference>
<protein>
    <recommendedName>
        <fullName evidence="1">N-acetyltransferase domain-containing protein</fullName>
    </recommendedName>
</protein>
<dbReference type="PROSITE" id="PS51186">
    <property type="entry name" value="GNAT"/>
    <property type="match status" value="1"/>
</dbReference>
<dbReference type="KEGG" id="part:PARC_b0524"/>
<dbReference type="InterPro" id="IPR000182">
    <property type="entry name" value="GNAT_dom"/>
</dbReference>
<gene>
    <name evidence="2" type="ORF">PARC_b0524</name>
</gene>
<dbReference type="Proteomes" id="UP000016505">
    <property type="component" value="Chromosome II"/>
</dbReference>
<organism evidence="2 3">
    <name type="scientific">Pseudoalteromonas arctica A 37-1-2</name>
    <dbReference type="NCBI Taxonomy" id="1117313"/>
    <lineage>
        <taxon>Bacteria</taxon>
        <taxon>Pseudomonadati</taxon>
        <taxon>Pseudomonadota</taxon>
        <taxon>Gammaproteobacteria</taxon>
        <taxon>Alteromonadales</taxon>
        <taxon>Pseudoalteromonadaceae</taxon>
        <taxon>Pseudoalteromonas</taxon>
    </lineage>
</organism>
<name>A0A290S9H5_9GAMM</name>
<dbReference type="Pfam" id="PF13302">
    <property type="entry name" value="Acetyltransf_3"/>
    <property type="match status" value="1"/>
</dbReference>
<dbReference type="Gene3D" id="3.40.630.30">
    <property type="match status" value="1"/>
</dbReference>
<evidence type="ECO:0000313" key="2">
    <source>
        <dbReference type="EMBL" id="ATC88712.1"/>
    </source>
</evidence>
<dbReference type="PANTHER" id="PTHR43792:SF1">
    <property type="entry name" value="N-ACETYLTRANSFERASE DOMAIN-CONTAINING PROTEIN"/>
    <property type="match status" value="1"/>
</dbReference>
<dbReference type="EMBL" id="CP011026">
    <property type="protein sequence ID" value="ATC88712.1"/>
    <property type="molecule type" value="Genomic_DNA"/>
</dbReference>
<dbReference type="InterPro" id="IPR051531">
    <property type="entry name" value="N-acetyltransferase"/>
</dbReference>
<dbReference type="InterPro" id="IPR016181">
    <property type="entry name" value="Acyl_CoA_acyltransferase"/>
</dbReference>
<dbReference type="PANTHER" id="PTHR43792">
    <property type="entry name" value="GNAT FAMILY, PUTATIVE (AFU_ORTHOLOGUE AFUA_3G00765)-RELATED-RELATED"/>
    <property type="match status" value="1"/>
</dbReference>
<dbReference type="SUPFAM" id="SSF55729">
    <property type="entry name" value="Acyl-CoA N-acyltransferases (Nat)"/>
    <property type="match status" value="1"/>
</dbReference>
<accession>A0A290S9H5</accession>
<evidence type="ECO:0000313" key="3">
    <source>
        <dbReference type="Proteomes" id="UP000016505"/>
    </source>
</evidence>
<sequence length="215" mass="23618">MALAPDGARSANRYCCACKNIGAKIIRFLISVNKKLHAKQSFLEELTLNAVFKTNRLLLRHANELDAAILLKLVNQASFIEHIGDKAIYTLDDAKSYINQSFIASHVRQGFGPYIITLHNAVVVGVVGFYKRAALLQPDLGFALVSGFEKKGYVFEAASALLQHKHEFGITKLCAITSPDNRASQNVLLKLGFKIKGKAVINDDKTAVIIFSLNT</sequence>
<proteinExistence type="predicted"/>
<feature type="domain" description="N-acetyltransferase" evidence="1">
    <location>
        <begin position="57"/>
        <end position="215"/>
    </location>
</feature>